<sequence length="293" mass="32523">MYSDTELGGSLPDSNSIRLTTLSEVTSTNSLGKEEIKDETSGGDSVVSVGDGATIDTIQLAPLTGGLVASPIPVIVQDTGTVVGSQTPCAASLRASDAPVATSILSMVTEVTGDTGFALLYISQPWKEVLTVLEYCVSWGCVDLNMPFTMMEKFVEYKWNMVAKPKICLKEHSIFVFGFHSIEDMNLIFERGPWLFQRLNPLILCKWFQGMKLDTQSLQHLLIWVAFPELDLQFWSSKMLSCIANMIGKLYYDDKLTYSKERLSYARVLIEVTVAAPSKIHILFKGPNREEIK</sequence>
<evidence type="ECO:0000313" key="1">
    <source>
        <dbReference type="EMBL" id="KAI5676126.1"/>
    </source>
</evidence>
<accession>A0ACC0BTY0</accession>
<name>A0ACC0BTY0_CATRO</name>
<reference evidence="2" key="1">
    <citation type="journal article" date="2023" name="Nat. Plants">
        <title>Single-cell RNA sequencing provides a high-resolution roadmap for understanding the multicellular compartmentation of specialized metabolism.</title>
        <authorList>
            <person name="Sun S."/>
            <person name="Shen X."/>
            <person name="Li Y."/>
            <person name="Li Y."/>
            <person name="Wang S."/>
            <person name="Li R."/>
            <person name="Zhang H."/>
            <person name="Shen G."/>
            <person name="Guo B."/>
            <person name="Wei J."/>
            <person name="Xu J."/>
            <person name="St-Pierre B."/>
            <person name="Chen S."/>
            <person name="Sun C."/>
        </authorList>
    </citation>
    <scope>NUCLEOTIDE SEQUENCE [LARGE SCALE GENOMIC DNA]</scope>
</reference>
<protein>
    <submittedName>
        <fullName evidence="1">Uncharacterized protein</fullName>
    </submittedName>
</protein>
<comment type="caution">
    <text evidence="1">The sequence shown here is derived from an EMBL/GenBank/DDBJ whole genome shotgun (WGS) entry which is preliminary data.</text>
</comment>
<evidence type="ECO:0000313" key="2">
    <source>
        <dbReference type="Proteomes" id="UP001060085"/>
    </source>
</evidence>
<dbReference type="EMBL" id="CM044702">
    <property type="protein sequence ID" value="KAI5676126.1"/>
    <property type="molecule type" value="Genomic_DNA"/>
</dbReference>
<gene>
    <name evidence="1" type="ORF">M9H77_07076</name>
</gene>
<organism evidence="1 2">
    <name type="scientific">Catharanthus roseus</name>
    <name type="common">Madagascar periwinkle</name>
    <name type="synonym">Vinca rosea</name>
    <dbReference type="NCBI Taxonomy" id="4058"/>
    <lineage>
        <taxon>Eukaryota</taxon>
        <taxon>Viridiplantae</taxon>
        <taxon>Streptophyta</taxon>
        <taxon>Embryophyta</taxon>
        <taxon>Tracheophyta</taxon>
        <taxon>Spermatophyta</taxon>
        <taxon>Magnoliopsida</taxon>
        <taxon>eudicotyledons</taxon>
        <taxon>Gunneridae</taxon>
        <taxon>Pentapetalae</taxon>
        <taxon>asterids</taxon>
        <taxon>lamiids</taxon>
        <taxon>Gentianales</taxon>
        <taxon>Apocynaceae</taxon>
        <taxon>Rauvolfioideae</taxon>
        <taxon>Vinceae</taxon>
        <taxon>Catharanthinae</taxon>
        <taxon>Catharanthus</taxon>
    </lineage>
</organism>
<proteinExistence type="predicted"/>
<keyword evidence="2" id="KW-1185">Reference proteome</keyword>
<dbReference type="Proteomes" id="UP001060085">
    <property type="component" value="Linkage Group LG02"/>
</dbReference>